<proteinExistence type="predicted"/>
<sequence length="61" mass="6291">MMRISLDIKISDAVAGLESSRGRGRAYVRAPTAVCLGAAAAGGGGRQAPAAAVVVRRLRRR</sequence>
<protein>
    <submittedName>
        <fullName evidence="1">Uncharacterized protein</fullName>
    </submittedName>
</protein>
<dbReference type="Proteomes" id="UP000248783">
    <property type="component" value="Unassembled WGS sequence"/>
</dbReference>
<keyword evidence="2" id="KW-1185">Reference proteome</keyword>
<evidence type="ECO:0000313" key="2">
    <source>
        <dbReference type="Proteomes" id="UP000248783"/>
    </source>
</evidence>
<accession>A0A2W5WSB2</accession>
<evidence type="ECO:0000313" key="1">
    <source>
        <dbReference type="EMBL" id="PZR53533.1"/>
    </source>
</evidence>
<dbReference type="AlphaFoldDB" id="A0A2W5WSB2"/>
<dbReference type="EMBL" id="QKWH01000004">
    <property type="protein sequence ID" value="PZR53533.1"/>
    <property type="molecule type" value="Genomic_DNA"/>
</dbReference>
<comment type="caution">
    <text evidence="1">The sequence shown here is derived from an EMBL/GenBank/DDBJ whole genome shotgun (WGS) entry which is preliminary data.</text>
</comment>
<name>A0A2W5WSB2_9MICO</name>
<gene>
    <name evidence="1" type="ORF">DNL40_08535</name>
</gene>
<organism evidence="1 2">
    <name type="scientific">Xylanimonas oleitrophica</name>
    <dbReference type="NCBI Taxonomy" id="2607479"/>
    <lineage>
        <taxon>Bacteria</taxon>
        <taxon>Bacillati</taxon>
        <taxon>Actinomycetota</taxon>
        <taxon>Actinomycetes</taxon>
        <taxon>Micrococcales</taxon>
        <taxon>Promicromonosporaceae</taxon>
        <taxon>Xylanimonas</taxon>
    </lineage>
</organism>
<reference evidence="1 2" key="1">
    <citation type="submission" date="2018-06" db="EMBL/GenBank/DDBJ databases">
        <title>Whole genome sequencing of a novel hydrocarbon degrading bacterial strain, PW21 isolated from oil contaminated produced water sample.</title>
        <authorList>
            <person name="Nagkirti P."/>
            <person name="Shaikh A."/>
            <person name="Gowdaman V."/>
            <person name="Engineer A.E."/>
            <person name="Dagar S."/>
            <person name="Dhakephalkar P.K."/>
        </authorList>
    </citation>
    <scope>NUCLEOTIDE SEQUENCE [LARGE SCALE GENOMIC DNA]</scope>
    <source>
        <strain evidence="1 2">PW21</strain>
    </source>
</reference>